<keyword evidence="1" id="KW-0732">Signal</keyword>
<dbReference type="RefSeq" id="WP_184304187.1">
    <property type="nucleotide sequence ID" value="NZ_JACHXU010000005.1"/>
</dbReference>
<evidence type="ECO:0000313" key="2">
    <source>
        <dbReference type="EMBL" id="MBB3206025.1"/>
    </source>
</evidence>
<protein>
    <recommendedName>
        <fullName evidence="4">Secreted protein</fullName>
    </recommendedName>
</protein>
<dbReference type="EMBL" id="JACHXU010000005">
    <property type="protein sequence ID" value="MBB3206025.1"/>
    <property type="molecule type" value="Genomic_DNA"/>
</dbReference>
<reference evidence="2 3" key="1">
    <citation type="submission" date="2020-08" db="EMBL/GenBank/DDBJ databases">
        <title>Genomic Encyclopedia of Type Strains, Phase III (KMG-III): the genomes of soil and plant-associated and newly described type strains.</title>
        <authorList>
            <person name="Whitman W."/>
        </authorList>
    </citation>
    <scope>NUCLEOTIDE SEQUENCE [LARGE SCALE GENOMIC DNA]</scope>
    <source>
        <strain evidence="2 3">CECT 8075</strain>
    </source>
</reference>
<dbReference type="Proteomes" id="UP000536179">
    <property type="component" value="Unassembled WGS sequence"/>
</dbReference>
<feature type="chain" id="PRO_5031450281" description="Secreted protein" evidence="1">
    <location>
        <begin position="22"/>
        <end position="220"/>
    </location>
</feature>
<keyword evidence="3" id="KW-1185">Reference proteome</keyword>
<dbReference type="AlphaFoldDB" id="A0A7W5DWV1"/>
<evidence type="ECO:0000256" key="1">
    <source>
        <dbReference type="SAM" id="SignalP"/>
    </source>
</evidence>
<proteinExistence type="predicted"/>
<evidence type="ECO:0008006" key="4">
    <source>
        <dbReference type="Google" id="ProtNLM"/>
    </source>
</evidence>
<feature type="signal peptide" evidence="1">
    <location>
        <begin position="1"/>
        <end position="21"/>
    </location>
</feature>
<accession>A0A7W5DWV1</accession>
<evidence type="ECO:0000313" key="3">
    <source>
        <dbReference type="Proteomes" id="UP000536179"/>
    </source>
</evidence>
<name>A0A7W5DWV1_9BACT</name>
<organism evidence="2 3">
    <name type="scientific">Aporhodopirellula rubra</name>
    <dbReference type="NCBI Taxonomy" id="980271"/>
    <lineage>
        <taxon>Bacteria</taxon>
        <taxon>Pseudomonadati</taxon>
        <taxon>Planctomycetota</taxon>
        <taxon>Planctomycetia</taxon>
        <taxon>Pirellulales</taxon>
        <taxon>Pirellulaceae</taxon>
        <taxon>Aporhodopirellula</taxon>
    </lineage>
</organism>
<comment type="caution">
    <text evidence="2">The sequence shown here is derived from an EMBL/GenBank/DDBJ whole genome shotgun (WGS) entry which is preliminary data.</text>
</comment>
<gene>
    <name evidence="2" type="ORF">FHS27_001833</name>
</gene>
<sequence length="220" mass="24700">MVSRCILMVAFGAILVTPCFADNENAFDDGVFIDDFSSSHLDGRVDNADRGQWMYRDNVATVVCDPERYVEHHNHGPILSWPVTFKEGHVEFEMKATDCQRVVFTLNGDGHIFRVTLADETDACKAGPSRVPTRLIAWKTKSSKQNKGDTIKPEGLPDLPAIQDQWVRLSLDIRGENAVLAIGDFEHRVQHAAFVRDKSAITLTFAHGKLAVRDYRMSVR</sequence>